<keyword evidence="11" id="KW-1185">Reference proteome</keyword>
<keyword evidence="4" id="KW-0732">Signal</keyword>
<evidence type="ECO:0000256" key="8">
    <source>
        <dbReference type="SAM" id="MobiDB-lite"/>
    </source>
</evidence>
<name>A0A4Q9Z2M1_9FLAO</name>
<dbReference type="Proteomes" id="UP000293300">
    <property type="component" value="Unassembled WGS sequence"/>
</dbReference>
<dbReference type="InterPro" id="IPR049304">
    <property type="entry name" value="Gly_rich_dom"/>
</dbReference>
<dbReference type="SUPFAM" id="SSF49899">
    <property type="entry name" value="Concanavalin A-like lectins/glucanases"/>
    <property type="match status" value="1"/>
</dbReference>
<keyword evidence="5" id="KW-0969">Cilium</keyword>
<evidence type="ECO:0000256" key="7">
    <source>
        <dbReference type="ARBA" id="ARBA00023273"/>
    </source>
</evidence>
<dbReference type="InterPro" id="IPR053879">
    <property type="entry name" value="HYDIN_VesB_CFA65-like_Ig"/>
</dbReference>
<dbReference type="GO" id="GO:0004553">
    <property type="term" value="F:hydrolase activity, hydrolyzing O-glycosyl compounds"/>
    <property type="evidence" value="ECO:0007669"/>
    <property type="project" value="UniProtKB-ARBA"/>
</dbReference>
<dbReference type="InterPro" id="IPR013783">
    <property type="entry name" value="Ig-like_fold"/>
</dbReference>
<dbReference type="Gene3D" id="2.60.40.10">
    <property type="entry name" value="Immunoglobulins"/>
    <property type="match status" value="3"/>
</dbReference>
<dbReference type="InterPro" id="IPR028974">
    <property type="entry name" value="TSP_type-3_rpt"/>
</dbReference>
<dbReference type="SMART" id="SM00560">
    <property type="entry name" value="LamGL"/>
    <property type="match status" value="1"/>
</dbReference>
<feature type="domain" description="LamG-like jellyroll fold" evidence="9">
    <location>
        <begin position="1087"/>
        <end position="1210"/>
    </location>
</feature>
<evidence type="ECO:0000256" key="1">
    <source>
        <dbReference type="ARBA" id="ARBA00004138"/>
    </source>
</evidence>
<dbReference type="InterPro" id="IPR026444">
    <property type="entry name" value="Secre_tail"/>
</dbReference>
<dbReference type="Pfam" id="PF21722">
    <property type="entry name" value="Gly_rich_2"/>
    <property type="match status" value="1"/>
</dbReference>
<keyword evidence="6" id="KW-1015">Disulfide bond</keyword>
<comment type="caution">
    <text evidence="10">The sequence shown here is derived from an EMBL/GenBank/DDBJ whole genome shotgun (WGS) entry which is preliminary data.</text>
</comment>
<dbReference type="GO" id="GO:0005737">
    <property type="term" value="C:cytoplasm"/>
    <property type="evidence" value="ECO:0007669"/>
    <property type="project" value="UniProtKB-SubCell"/>
</dbReference>
<dbReference type="GO" id="GO:0005509">
    <property type="term" value="F:calcium ion binding"/>
    <property type="evidence" value="ECO:0007669"/>
    <property type="project" value="InterPro"/>
</dbReference>
<dbReference type="EMBL" id="SJPE01000003">
    <property type="protein sequence ID" value="TBX70432.1"/>
    <property type="molecule type" value="Genomic_DNA"/>
</dbReference>
<dbReference type="PANTHER" id="PTHR42535">
    <property type="entry name" value="OOKINETE PROTEIN, PUTATIVE-RELATED"/>
    <property type="match status" value="1"/>
</dbReference>
<organism evidence="10 11">
    <name type="scientific">Flavobacterium silvisoli</name>
    <dbReference type="NCBI Taxonomy" id="2529433"/>
    <lineage>
        <taxon>Bacteria</taxon>
        <taxon>Pseudomonadati</taxon>
        <taxon>Bacteroidota</taxon>
        <taxon>Flavobacteriia</taxon>
        <taxon>Flavobacteriales</taxon>
        <taxon>Flavobacteriaceae</taxon>
        <taxon>Flavobacterium</taxon>
    </lineage>
</organism>
<feature type="region of interest" description="Disordered" evidence="8">
    <location>
        <begin position="165"/>
        <end position="232"/>
    </location>
</feature>
<keyword evidence="3" id="KW-0963">Cytoplasm</keyword>
<dbReference type="InterPro" id="IPR013320">
    <property type="entry name" value="ConA-like_dom_sf"/>
</dbReference>
<dbReference type="GO" id="GO:0005975">
    <property type="term" value="P:carbohydrate metabolic process"/>
    <property type="evidence" value="ECO:0007669"/>
    <property type="project" value="UniProtKB-ARBA"/>
</dbReference>
<accession>A0A4Q9Z2M1</accession>
<evidence type="ECO:0000259" key="9">
    <source>
        <dbReference type="SMART" id="SM00560"/>
    </source>
</evidence>
<dbReference type="RefSeq" id="WP_131475392.1">
    <property type="nucleotide sequence ID" value="NZ_SJPE01000003.1"/>
</dbReference>
<dbReference type="InterPro" id="IPR006558">
    <property type="entry name" value="LamG-like"/>
</dbReference>
<evidence type="ECO:0000313" key="11">
    <source>
        <dbReference type="Proteomes" id="UP000293300"/>
    </source>
</evidence>
<reference evidence="10 11" key="1">
    <citation type="submission" date="2019-02" db="EMBL/GenBank/DDBJ databases">
        <title>Flavobacterium sp. RD-2-33 isolated from forest soil.</title>
        <authorList>
            <person name="Chaudhary D.K."/>
        </authorList>
    </citation>
    <scope>NUCLEOTIDE SEQUENCE [LARGE SCALE GENOMIC DNA]</scope>
    <source>
        <strain evidence="10 11">RD-2-33</strain>
    </source>
</reference>
<sequence>MKNLLLKLQTYYVLFGILLTGSIGYSQNKSQTFSGSGTFTVPAGVTQLTVEAWGGGGKGSTLTTNIGGGGGGGGAYMKGIINVTPSTTYTVTVGTGSSTTAAGGDSWFNNSTTIIAKGGSSAADNSSIGAIGGIATAACIPCTSFVSYNGGNGANGSGTTYGGGGGSSAGNTQAGNSATSATGATAPTNGGNGANGRSTTQGNGTAATGLGGGGGGALRTSSNTRNGGNGANGQVVISWDEAEINITGNAVSIADGDITPSTTDATDFGSVAVASGTITKTYTIQNTGTVTLTLGTITLSGANAADFSITTYPGTSIAPGGSTTFTLSFDPSAGGTRSAVVSIVNSDSDENPYDFAIQGTGLEQEIDIRGNGVSIVDGDTTPSTTDWTDFGSTNPTRTYIIYNTGTTDLTIGTLSLSGTNPGDFAITTAPNSIVAPGTSTMFTVTFTPSAAGVRSATISIINNDSNENPYDFKIQGTGVAPNMTVKGNNVAISDGDTTPTITDWTDFNSTNIYSPITRVYTIENSGNLALNLTGTPIVSISGSTDFTISMQPASTVQQNNAVSFTVSFSPTVVGIKTADISIANNDSGAGKNPYTFRVTGTAVQTFIDSDGDGVFNNVDNDDDNDGIPDYIEQSYASGSVLSAQVQITLLNETFGAGTGRSRINSFVPTASTTYCYEDGTTAQATDECDTVLDLNDGQYTVNSIAGTTAVASWAPSYWYQGPDHTPSDTNGRMALFNATNNITDEFYRTIIQGVIPNAPLTYSFYVLNLDRTDAPGIATRNRPNLTVEFRDLSNNLISTLNTGNIPPTSAANPTGDWYQFSSSFTPTTTGFSIVFKNNQPGGLGNDLALDDIKIIQTITDTDQDGIGDVYDLDSDNDGIGGIIEDGWAALSNGKDRMDLSPSVWIDADGDGWHDTVQAWYAAHGPANFDGDAVPNYIDLDSDNDSLFDVDEAGIYNGDGDVNGDGEGEGADPDADGIVGIFDTLSGYGNSGKALPVNSYGAANPDYLNVMSKPGVYDISTTLYASLDANNDGIIDGTTDADRDGILDAFDTSITVYGSPRDLNRKLLLDFDGRNDYAEKTAVLGGLANASIMAWIDLNPAFNAEGVVVGQDKFHLKINSNKKLAATVNGTTLTYNTALNTAQWYHVAAVYGGGSLKLYLNGNLVATQSLSGSIAADATKLTLGRNPNGTDKYFKGKMDEVRIFNVALSDAQLQRMVYQEIQNNSSQVRGAIIPKDIGALPFANLLGYFRMDTYKDDIVDDLTTPAIDIGTGMKMYNHKNIYVQQAPMPFVTERAGTFATAVNSPTKDIRGLDIMDQDWSIVQVKHDITETANNTDLGMFVDSGVTINMNNDTKIQNDWYLLLNGKIDLKGKSQLVQTAESDLEPTSSGYIERDQQGQTNKFNYNYWSSPVSSINNSSINNGYTVAGVMKDGTDVDNIQDLLWTSDLNSIATTPITLSSYWIFKYQNLNNNYYNWEAVGPNGSLLPGQGYTLKGSNALTPTQNYTFVGKPNNGTITSTVSANNLILCGNPYASAIDANAFITDNSTATTGTLYFWEHYSTNSSHVTVQYQGGYATRSLVGGTPPVAPAGISGLGSSSKTPGRFIPVGSGFFVSGSATGGTITFNNSQRLFVKEEDSQSNTLFRTANPTVSKKSKTFDNSEDVYVEDDFMKLRLGFTSSDNMHRQILIGFMNEKATSGIDVGYDAVSLENLSNDMYFINGTAKLNIQGEGYFNHANIYPLGVKNATAGNVTFAIDGKENFPQSQKVFIYDNVTKKYNNIKSEPFTIALPAGTIEDRFSLRFKNGNGNGNGNQNRMEHAITVSNISDTKTITITNGMPEIEVKSVLLYNMIGQQVAAWDVEQQDQTNIELSTSGLTTGAYIVKAITDDGEINKKILVN</sequence>
<evidence type="ECO:0000256" key="5">
    <source>
        <dbReference type="ARBA" id="ARBA00023069"/>
    </source>
</evidence>
<dbReference type="Pfam" id="PF22544">
    <property type="entry name" value="HYDIN_VesB_CFA65-like_Ig"/>
    <property type="match status" value="2"/>
</dbReference>
<dbReference type="Pfam" id="PF13385">
    <property type="entry name" value="Laminin_G_3"/>
    <property type="match status" value="1"/>
</dbReference>
<dbReference type="SUPFAM" id="SSF103647">
    <property type="entry name" value="TSP type-3 repeat"/>
    <property type="match status" value="1"/>
</dbReference>
<keyword evidence="7" id="KW-0966">Cell projection</keyword>
<dbReference type="PANTHER" id="PTHR42535:SF2">
    <property type="entry name" value="CHROMOSOME UNDETERMINED SCAFFOLD_146, WHOLE GENOME SHOTGUN SEQUENCE"/>
    <property type="match status" value="1"/>
</dbReference>
<dbReference type="Gene3D" id="2.60.120.200">
    <property type="match status" value="1"/>
</dbReference>
<evidence type="ECO:0000256" key="3">
    <source>
        <dbReference type="ARBA" id="ARBA00022490"/>
    </source>
</evidence>
<comment type="subcellular location">
    <subcellularLocation>
        <location evidence="1">Cell projection</location>
        <location evidence="1">Cilium</location>
    </subcellularLocation>
    <subcellularLocation>
        <location evidence="2">Cytoplasm</location>
    </subcellularLocation>
</comment>
<feature type="compositionally biased region" description="Low complexity" evidence="8">
    <location>
        <begin position="169"/>
        <end position="208"/>
    </location>
</feature>
<dbReference type="NCBIfam" id="TIGR04183">
    <property type="entry name" value="Por_Secre_tail"/>
    <property type="match status" value="1"/>
</dbReference>
<dbReference type="OrthoDB" id="2582440at2"/>
<evidence type="ECO:0000313" key="10">
    <source>
        <dbReference type="EMBL" id="TBX70432.1"/>
    </source>
</evidence>
<gene>
    <name evidence="10" type="ORF">EZL74_04460</name>
</gene>
<dbReference type="NCBIfam" id="NF012200">
    <property type="entry name" value="choice_anch_D"/>
    <property type="match status" value="3"/>
</dbReference>
<evidence type="ECO:0000256" key="2">
    <source>
        <dbReference type="ARBA" id="ARBA00004496"/>
    </source>
</evidence>
<protein>
    <submittedName>
        <fullName evidence="10">Choice-of-anchor D domain-containing protein</fullName>
    </submittedName>
</protein>
<proteinExistence type="predicted"/>
<evidence type="ECO:0000256" key="6">
    <source>
        <dbReference type="ARBA" id="ARBA00023157"/>
    </source>
</evidence>
<evidence type="ECO:0000256" key="4">
    <source>
        <dbReference type="ARBA" id="ARBA00022729"/>
    </source>
</evidence>